<keyword evidence="13" id="KW-1185">Reference proteome</keyword>
<dbReference type="GO" id="GO:0003677">
    <property type="term" value="F:DNA binding"/>
    <property type="evidence" value="ECO:0007669"/>
    <property type="project" value="UniProtKB-KW"/>
</dbReference>
<protein>
    <recommendedName>
        <fullName evidence="9">DNA 5'-3' helicase</fullName>
        <ecNumber evidence="9">5.6.2.3</ecNumber>
    </recommendedName>
</protein>
<evidence type="ECO:0000259" key="11">
    <source>
        <dbReference type="PROSITE" id="PS51199"/>
    </source>
</evidence>
<keyword evidence="7" id="KW-0238">DNA-binding</keyword>
<evidence type="ECO:0000256" key="9">
    <source>
        <dbReference type="ARBA" id="ARBA00044969"/>
    </source>
</evidence>
<name>A0A367EXA4_9ACTN</name>
<evidence type="ECO:0000256" key="7">
    <source>
        <dbReference type="ARBA" id="ARBA00023125"/>
    </source>
</evidence>
<dbReference type="PANTHER" id="PTHR30153:SF2">
    <property type="entry name" value="REPLICATIVE DNA HELICASE"/>
    <property type="match status" value="1"/>
</dbReference>
<evidence type="ECO:0000256" key="1">
    <source>
        <dbReference type="ARBA" id="ARBA00008428"/>
    </source>
</evidence>
<keyword evidence="3" id="KW-0547">Nucleotide-binding</keyword>
<gene>
    <name evidence="12" type="ORF">DQ392_08765</name>
</gene>
<proteinExistence type="inferred from homology"/>
<comment type="catalytic activity">
    <reaction evidence="10">
        <text>ATP + H2O = ADP + phosphate + H(+)</text>
        <dbReference type="Rhea" id="RHEA:13065"/>
        <dbReference type="ChEBI" id="CHEBI:15377"/>
        <dbReference type="ChEBI" id="CHEBI:15378"/>
        <dbReference type="ChEBI" id="CHEBI:30616"/>
        <dbReference type="ChEBI" id="CHEBI:43474"/>
        <dbReference type="ChEBI" id="CHEBI:456216"/>
        <dbReference type="EC" id="5.6.2.3"/>
    </reaction>
</comment>
<reference evidence="12 13" key="1">
    <citation type="submission" date="2018-06" db="EMBL/GenBank/DDBJ databases">
        <title>Streptomyces reniochalinae sp. nov. and Streptomyces diacarnus sp. nov. from marine sponges.</title>
        <authorList>
            <person name="Li L."/>
        </authorList>
    </citation>
    <scope>NUCLEOTIDE SEQUENCE [LARGE SCALE GENOMIC DNA]</scope>
    <source>
        <strain evidence="12 13">LHW50302</strain>
    </source>
</reference>
<dbReference type="PANTHER" id="PTHR30153">
    <property type="entry name" value="REPLICATIVE DNA HELICASE DNAB"/>
    <property type="match status" value="1"/>
</dbReference>
<dbReference type="GO" id="GO:0005524">
    <property type="term" value="F:ATP binding"/>
    <property type="evidence" value="ECO:0007669"/>
    <property type="project" value="UniProtKB-KW"/>
</dbReference>
<comment type="similarity">
    <text evidence="1">Belongs to the helicase family. DnaB subfamily.</text>
</comment>
<evidence type="ECO:0000313" key="12">
    <source>
        <dbReference type="EMBL" id="RCG21790.1"/>
    </source>
</evidence>
<dbReference type="Pfam" id="PF00772">
    <property type="entry name" value="DnaB"/>
    <property type="match status" value="1"/>
</dbReference>
<dbReference type="SUPFAM" id="SSF52540">
    <property type="entry name" value="P-loop containing nucleoside triphosphate hydrolases"/>
    <property type="match status" value="1"/>
</dbReference>
<evidence type="ECO:0000256" key="2">
    <source>
        <dbReference type="ARBA" id="ARBA00022705"/>
    </source>
</evidence>
<organism evidence="12 13">
    <name type="scientific">Streptomyces reniochalinae</name>
    <dbReference type="NCBI Taxonomy" id="2250578"/>
    <lineage>
        <taxon>Bacteria</taxon>
        <taxon>Bacillati</taxon>
        <taxon>Actinomycetota</taxon>
        <taxon>Actinomycetes</taxon>
        <taxon>Kitasatosporales</taxon>
        <taxon>Streptomycetaceae</taxon>
        <taxon>Streptomyces</taxon>
    </lineage>
</organism>
<comment type="caution">
    <text evidence="12">The sequence shown here is derived from an EMBL/GenBank/DDBJ whole genome shotgun (WGS) entry which is preliminary data.</text>
</comment>
<evidence type="ECO:0000256" key="10">
    <source>
        <dbReference type="ARBA" id="ARBA00048954"/>
    </source>
</evidence>
<keyword evidence="4" id="KW-0378">Hydrolase</keyword>
<evidence type="ECO:0000313" key="13">
    <source>
        <dbReference type="Proteomes" id="UP000253507"/>
    </source>
</evidence>
<keyword evidence="2" id="KW-0235">DNA replication</keyword>
<dbReference type="Gene3D" id="3.40.50.300">
    <property type="entry name" value="P-loop containing nucleotide triphosphate hydrolases"/>
    <property type="match status" value="1"/>
</dbReference>
<dbReference type="GO" id="GO:0016787">
    <property type="term" value="F:hydrolase activity"/>
    <property type="evidence" value="ECO:0007669"/>
    <property type="project" value="UniProtKB-KW"/>
</dbReference>
<dbReference type="InterPro" id="IPR007694">
    <property type="entry name" value="DNA_helicase_DnaB-like_C"/>
</dbReference>
<dbReference type="GO" id="GO:0005829">
    <property type="term" value="C:cytosol"/>
    <property type="evidence" value="ECO:0007669"/>
    <property type="project" value="TreeGrafter"/>
</dbReference>
<evidence type="ECO:0000256" key="6">
    <source>
        <dbReference type="ARBA" id="ARBA00022840"/>
    </source>
</evidence>
<dbReference type="GO" id="GO:0006260">
    <property type="term" value="P:DNA replication"/>
    <property type="evidence" value="ECO:0007669"/>
    <property type="project" value="UniProtKB-KW"/>
</dbReference>
<keyword evidence="5 12" id="KW-0347">Helicase</keyword>
<sequence>MTDLWTDELTELATDGQTVWTRPRDLEAERTVAASIMERPELIDELDGTVDPVDFSDPRYAQIWYAVDELRQDIQDRIAPHAVHKRLLKMRAEGRIPGVPFDAGELQMLYSEAMPASAGYFAEQVAQKATASRLVDFGLKVQQAGMNAAFDENADLADLQAAFDGILRTHGDNTGAKRVGDLVDDALERAVTPPKTGDRIPTGFADLDSCTNGGLRPGRMVVVGARPGVGKTLFGTGLARAAAIKGGLPVLFKTLEMGVEEITDLVVAAESGVAHHNLTGGVCSSREVQKLATAREQIAAAPLWIDDSVGVTIPSLRNQIRTMARTQGLRMVVVDYLQLMQAPKAESRQVAVATMSRELKLIAKEFGIVVVVLCQLNRGPMQRADKRPEISDLRESGAIEQDADMVILLHRQDMHEPESPRAGEVDLILDKHRGGHRTTITAAAQPHYSRFVDMAWTPGSTPEVAA</sequence>
<dbReference type="InterPro" id="IPR007693">
    <property type="entry name" value="DNA_helicase_DnaB-like_N"/>
</dbReference>
<evidence type="ECO:0000256" key="8">
    <source>
        <dbReference type="ARBA" id="ARBA00023235"/>
    </source>
</evidence>
<dbReference type="AlphaFoldDB" id="A0A367EXA4"/>
<dbReference type="InterPro" id="IPR027417">
    <property type="entry name" value="P-loop_NTPase"/>
</dbReference>
<dbReference type="Proteomes" id="UP000253507">
    <property type="component" value="Unassembled WGS sequence"/>
</dbReference>
<dbReference type="SUPFAM" id="SSF48024">
    <property type="entry name" value="N-terminal domain of DnaB helicase"/>
    <property type="match status" value="1"/>
</dbReference>
<dbReference type="GO" id="GO:0043139">
    <property type="term" value="F:5'-3' DNA helicase activity"/>
    <property type="evidence" value="ECO:0007669"/>
    <property type="project" value="UniProtKB-EC"/>
</dbReference>
<accession>A0A367EXA4</accession>
<keyword evidence="8" id="KW-0413">Isomerase</keyword>
<dbReference type="InterPro" id="IPR036185">
    <property type="entry name" value="DNA_heli_DnaB-like_N_sf"/>
</dbReference>
<evidence type="ECO:0000256" key="5">
    <source>
        <dbReference type="ARBA" id="ARBA00022806"/>
    </source>
</evidence>
<dbReference type="RefSeq" id="WP_114014959.1">
    <property type="nucleotide sequence ID" value="NZ_QOIM01000026.1"/>
</dbReference>
<dbReference type="Gene3D" id="1.10.860.10">
    <property type="entry name" value="DNAb Helicase, Chain A"/>
    <property type="match status" value="1"/>
</dbReference>
<evidence type="ECO:0000256" key="4">
    <source>
        <dbReference type="ARBA" id="ARBA00022801"/>
    </source>
</evidence>
<evidence type="ECO:0000256" key="3">
    <source>
        <dbReference type="ARBA" id="ARBA00022741"/>
    </source>
</evidence>
<dbReference type="CDD" id="cd00984">
    <property type="entry name" value="DnaB_C"/>
    <property type="match status" value="1"/>
</dbReference>
<dbReference type="EMBL" id="QOIM01000026">
    <property type="protein sequence ID" value="RCG21790.1"/>
    <property type="molecule type" value="Genomic_DNA"/>
</dbReference>
<dbReference type="PROSITE" id="PS51199">
    <property type="entry name" value="SF4_HELICASE"/>
    <property type="match status" value="1"/>
</dbReference>
<keyword evidence="6" id="KW-0067">ATP-binding</keyword>
<dbReference type="InterPro" id="IPR016136">
    <property type="entry name" value="DNA_helicase_N/primase_C"/>
</dbReference>
<dbReference type="OrthoDB" id="9773982at2"/>
<dbReference type="Pfam" id="PF03796">
    <property type="entry name" value="DnaB_C"/>
    <property type="match status" value="1"/>
</dbReference>
<feature type="domain" description="SF4 helicase" evidence="11">
    <location>
        <begin position="193"/>
        <end position="458"/>
    </location>
</feature>
<dbReference type="EC" id="5.6.2.3" evidence="9"/>